<feature type="domain" description="Reverse transcriptase Ty1/copia-type" evidence="2">
    <location>
        <begin position="2"/>
        <end position="59"/>
    </location>
</feature>
<gene>
    <name evidence="3" type="ORF">G2W53_027378</name>
</gene>
<sequence length="82" mass="9240">MRTSGSKFIFLVLYVDDILLASSDQDLLNETKSFLSAAFEMKDLGEASYVLGIEIRRDRTCGTQEEALYQLSCLACKERYAS</sequence>
<dbReference type="Proteomes" id="UP000634136">
    <property type="component" value="Unassembled WGS sequence"/>
</dbReference>
<keyword evidence="1" id="KW-0732">Signal</keyword>
<reference evidence="3" key="1">
    <citation type="submission" date="2020-09" db="EMBL/GenBank/DDBJ databases">
        <title>Genome-Enabled Discovery of Anthraquinone Biosynthesis in Senna tora.</title>
        <authorList>
            <person name="Kang S.-H."/>
            <person name="Pandey R.P."/>
            <person name="Lee C.-M."/>
            <person name="Sim J.-S."/>
            <person name="Jeong J.-T."/>
            <person name="Choi B.-S."/>
            <person name="Jung M."/>
            <person name="Ginzburg D."/>
            <person name="Zhao K."/>
            <person name="Won S.Y."/>
            <person name="Oh T.-J."/>
            <person name="Yu Y."/>
            <person name="Kim N.-H."/>
            <person name="Lee O.R."/>
            <person name="Lee T.-H."/>
            <person name="Bashyal P."/>
            <person name="Kim T.-S."/>
            <person name="Lee W.-H."/>
            <person name="Kawkins C."/>
            <person name="Kim C.-K."/>
            <person name="Kim J.S."/>
            <person name="Ahn B.O."/>
            <person name="Rhee S.Y."/>
            <person name="Sohng J.K."/>
        </authorList>
    </citation>
    <scope>NUCLEOTIDE SEQUENCE</scope>
    <source>
        <tissue evidence="3">Leaf</tissue>
    </source>
</reference>
<accession>A0A834TGQ9</accession>
<feature type="signal peptide" evidence="1">
    <location>
        <begin position="1"/>
        <end position="21"/>
    </location>
</feature>
<dbReference type="OrthoDB" id="414945at2759"/>
<organism evidence="3 4">
    <name type="scientific">Senna tora</name>
    <dbReference type="NCBI Taxonomy" id="362788"/>
    <lineage>
        <taxon>Eukaryota</taxon>
        <taxon>Viridiplantae</taxon>
        <taxon>Streptophyta</taxon>
        <taxon>Embryophyta</taxon>
        <taxon>Tracheophyta</taxon>
        <taxon>Spermatophyta</taxon>
        <taxon>Magnoliopsida</taxon>
        <taxon>eudicotyledons</taxon>
        <taxon>Gunneridae</taxon>
        <taxon>Pentapetalae</taxon>
        <taxon>rosids</taxon>
        <taxon>fabids</taxon>
        <taxon>Fabales</taxon>
        <taxon>Fabaceae</taxon>
        <taxon>Caesalpinioideae</taxon>
        <taxon>Cassia clade</taxon>
        <taxon>Senna</taxon>
    </lineage>
</organism>
<keyword evidence="4" id="KW-1185">Reference proteome</keyword>
<comment type="caution">
    <text evidence="3">The sequence shown here is derived from an EMBL/GenBank/DDBJ whole genome shotgun (WGS) entry which is preliminary data.</text>
</comment>
<evidence type="ECO:0000259" key="2">
    <source>
        <dbReference type="Pfam" id="PF07727"/>
    </source>
</evidence>
<dbReference type="SUPFAM" id="SSF56672">
    <property type="entry name" value="DNA/RNA polymerases"/>
    <property type="match status" value="1"/>
</dbReference>
<dbReference type="AlphaFoldDB" id="A0A834TGQ9"/>
<proteinExistence type="predicted"/>
<dbReference type="EMBL" id="JAAIUW010000008">
    <property type="protein sequence ID" value="KAF7821923.1"/>
    <property type="molecule type" value="Genomic_DNA"/>
</dbReference>
<dbReference type="Pfam" id="PF07727">
    <property type="entry name" value="RVT_2"/>
    <property type="match status" value="1"/>
</dbReference>
<name>A0A834TGQ9_9FABA</name>
<protein>
    <submittedName>
        <fullName evidence="3">Retrovirus-related Pol polyprotein from transposon TNT 1-94</fullName>
    </submittedName>
</protein>
<evidence type="ECO:0000313" key="3">
    <source>
        <dbReference type="EMBL" id="KAF7821923.1"/>
    </source>
</evidence>
<evidence type="ECO:0000256" key="1">
    <source>
        <dbReference type="SAM" id="SignalP"/>
    </source>
</evidence>
<dbReference type="InterPro" id="IPR043502">
    <property type="entry name" value="DNA/RNA_pol_sf"/>
</dbReference>
<evidence type="ECO:0000313" key="4">
    <source>
        <dbReference type="Proteomes" id="UP000634136"/>
    </source>
</evidence>
<dbReference type="InterPro" id="IPR013103">
    <property type="entry name" value="RVT_2"/>
</dbReference>
<feature type="chain" id="PRO_5032644712" evidence="1">
    <location>
        <begin position="22"/>
        <end position="82"/>
    </location>
</feature>